<keyword evidence="1" id="KW-0378">Hydrolase</keyword>
<dbReference type="InterPro" id="IPR041796">
    <property type="entry name" value="Mre11_N"/>
</dbReference>
<dbReference type="InterPro" id="IPR014576">
    <property type="entry name" value="Pesterase_YhaO"/>
</dbReference>
<dbReference type="PIRSF" id="PIRSF033091">
    <property type="entry name" value="Pesterase_YhaO"/>
    <property type="match status" value="1"/>
</dbReference>
<proteinExistence type="predicted"/>
<name>A0ABY4GQE3_9BACI</name>
<keyword evidence="3" id="KW-0269">Exonuclease</keyword>
<evidence type="ECO:0000313" key="4">
    <source>
        <dbReference type="Proteomes" id="UP000831537"/>
    </source>
</evidence>
<evidence type="ECO:0000259" key="2">
    <source>
        <dbReference type="Pfam" id="PF00149"/>
    </source>
</evidence>
<keyword evidence="4" id="KW-1185">Reference proteome</keyword>
<feature type="domain" description="Calcineurin-like phosphoesterase" evidence="2">
    <location>
        <begin position="5"/>
        <end position="205"/>
    </location>
</feature>
<dbReference type="SUPFAM" id="SSF56300">
    <property type="entry name" value="Metallo-dependent phosphatases"/>
    <property type="match status" value="1"/>
</dbReference>
<accession>A0ABY4GQE3</accession>
<dbReference type="EMBL" id="CP095071">
    <property type="protein sequence ID" value="UOQ86623.1"/>
    <property type="molecule type" value="Genomic_DNA"/>
</dbReference>
<organism evidence="3 4">
    <name type="scientific">Gracilibacillus salinarum</name>
    <dbReference type="NCBI Taxonomy" id="2932255"/>
    <lineage>
        <taxon>Bacteria</taxon>
        <taxon>Bacillati</taxon>
        <taxon>Bacillota</taxon>
        <taxon>Bacilli</taxon>
        <taxon>Bacillales</taxon>
        <taxon>Bacillaceae</taxon>
        <taxon>Gracilibacillus</taxon>
    </lineage>
</organism>
<dbReference type="GO" id="GO:0004527">
    <property type="term" value="F:exonuclease activity"/>
    <property type="evidence" value="ECO:0007669"/>
    <property type="project" value="UniProtKB-KW"/>
</dbReference>
<gene>
    <name evidence="3" type="ORF">MUN87_06970</name>
</gene>
<evidence type="ECO:0000313" key="3">
    <source>
        <dbReference type="EMBL" id="UOQ86623.1"/>
    </source>
</evidence>
<dbReference type="Proteomes" id="UP000831537">
    <property type="component" value="Chromosome"/>
</dbReference>
<dbReference type="PANTHER" id="PTHR30337">
    <property type="entry name" value="COMPONENT OF ATP-DEPENDENT DSDNA EXONUCLEASE"/>
    <property type="match status" value="1"/>
</dbReference>
<dbReference type="InterPro" id="IPR004843">
    <property type="entry name" value="Calcineurin-like_PHP"/>
</dbReference>
<evidence type="ECO:0000256" key="1">
    <source>
        <dbReference type="ARBA" id="ARBA00022801"/>
    </source>
</evidence>
<keyword evidence="3" id="KW-0540">Nuclease</keyword>
<sequence length="405" mass="47237">MGKAIKFIHCADLHLDSPFKGLKNLPEEWLTDIRKSTFKALDRLIEQAIDLEVDFVIMVGDLFDQEQQSMQAHMALRDAFQRLQSYNIHAFVSFGNHDFLSSQTFPRNYPDNVHVFDSENVAEIPFYKNDQLMAKVYGFSYQHRAVLTNKVEEYQKTNDDCFHIATLHGSLGNENTNEHAIYAPFQLSDLKQSGFDYWALGHIHKREILAEDPMVVYPGNIQGRSTKETGAKGCYIVTMADNQTNLEFIPLSPIEFRKMKLNASDWTDITNITEEIAERLQLQQPQEKILTQLTFEQVPEHGEHWFTQGFIDEMIDYLNQTSHQNYVINYKWNKAAKRSQWMQGGRFLEELNDALQETEIDQINQPLWQHIDGRKWLSNLDKEDKQDIEDEAAFLLDQLLHEKEV</sequence>
<dbReference type="RefSeq" id="WP_244746988.1">
    <property type="nucleotide sequence ID" value="NZ_CP095071.1"/>
</dbReference>
<protein>
    <submittedName>
        <fullName evidence="3">DNA repair exonuclease</fullName>
    </submittedName>
</protein>
<dbReference type="InterPro" id="IPR029052">
    <property type="entry name" value="Metallo-depent_PP-like"/>
</dbReference>
<dbReference type="CDD" id="cd00840">
    <property type="entry name" value="MPP_Mre11_N"/>
    <property type="match status" value="1"/>
</dbReference>
<dbReference type="Pfam" id="PF00149">
    <property type="entry name" value="Metallophos"/>
    <property type="match status" value="1"/>
</dbReference>
<reference evidence="3 4" key="1">
    <citation type="submission" date="2022-04" db="EMBL/GenBank/DDBJ databases">
        <title>Gracilibacillus sp. isolated from saltern.</title>
        <authorList>
            <person name="Won M."/>
            <person name="Lee C.-M."/>
            <person name="Woen H.-Y."/>
            <person name="Kwon S.-W."/>
        </authorList>
    </citation>
    <scope>NUCLEOTIDE SEQUENCE [LARGE SCALE GENOMIC DNA]</scope>
    <source>
        <strain evidence="3 4">SSPM10-3</strain>
    </source>
</reference>
<dbReference type="InterPro" id="IPR050535">
    <property type="entry name" value="DNA_Repair-Maintenance_Comp"/>
</dbReference>
<dbReference type="PANTHER" id="PTHR30337:SF7">
    <property type="entry name" value="PHOSPHOESTERASE"/>
    <property type="match status" value="1"/>
</dbReference>
<dbReference type="Gene3D" id="3.60.21.10">
    <property type="match status" value="1"/>
</dbReference>